<dbReference type="InterPro" id="IPR013968">
    <property type="entry name" value="PKS_KR"/>
</dbReference>
<dbReference type="CDD" id="cd00833">
    <property type="entry name" value="PKS"/>
    <property type="match status" value="2"/>
</dbReference>
<feature type="domain" description="PKS/mFAS DH" evidence="9">
    <location>
        <begin position="3518"/>
        <end position="3577"/>
    </location>
</feature>
<dbReference type="Gene3D" id="3.40.47.10">
    <property type="match status" value="2"/>
</dbReference>
<dbReference type="InterPro" id="IPR050091">
    <property type="entry name" value="PKS_NRPS_Biosynth_Enz"/>
</dbReference>
<dbReference type="InterPro" id="IPR016035">
    <property type="entry name" value="Acyl_Trfase/lysoPLipase"/>
</dbReference>
<keyword evidence="4" id="KW-0012">Acyltransferase</keyword>
<dbReference type="PROSITE" id="PS52004">
    <property type="entry name" value="KS3_2"/>
    <property type="match status" value="2"/>
</dbReference>
<protein>
    <submittedName>
        <fullName evidence="10">SDR family NAD(P)-dependent oxidoreductase</fullName>
    </submittedName>
</protein>
<dbReference type="Pfam" id="PF21089">
    <property type="entry name" value="PKS_DH_N"/>
    <property type="match status" value="2"/>
</dbReference>
<dbReference type="InterPro" id="IPR057326">
    <property type="entry name" value="KR_dom"/>
</dbReference>
<dbReference type="SUPFAM" id="SSF47336">
    <property type="entry name" value="ACP-like"/>
    <property type="match status" value="2"/>
</dbReference>
<dbReference type="InterPro" id="IPR042104">
    <property type="entry name" value="PKS_dehydratase_sf"/>
</dbReference>
<dbReference type="Pfam" id="PF00109">
    <property type="entry name" value="ketoacyl-synt"/>
    <property type="match status" value="2"/>
</dbReference>
<dbReference type="SMART" id="SM01294">
    <property type="entry name" value="PKS_PP_betabranch"/>
    <property type="match status" value="2"/>
</dbReference>
<evidence type="ECO:0000313" key="10">
    <source>
        <dbReference type="EMBL" id="MFI0797223.1"/>
    </source>
</evidence>
<dbReference type="InterPro" id="IPR020806">
    <property type="entry name" value="PKS_PP-bd"/>
</dbReference>
<dbReference type="PROSITE" id="PS52019">
    <property type="entry name" value="PKS_MFAS_DH"/>
    <property type="match status" value="2"/>
</dbReference>
<dbReference type="InterPro" id="IPR006162">
    <property type="entry name" value="Ppantetheine_attach_site"/>
</dbReference>
<dbReference type="InterPro" id="IPR001227">
    <property type="entry name" value="Ac_transferase_dom_sf"/>
</dbReference>
<proteinExistence type="predicted"/>
<dbReference type="SMART" id="SM00827">
    <property type="entry name" value="PKS_AT"/>
    <property type="match status" value="3"/>
</dbReference>
<dbReference type="EMBL" id="JBIRPU010000056">
    <property type="protein sequence ID" value="MFI0797223.1"/>
    <property type="molecule type" value="Genomic_DNA"/>
</dbReference>
<evidence type="ECO:0000259" key="7">
    <source>
        <dbReference type="PROSITE" id="PS50075"/>
    </source>
</evidence>
<name>A0ABW7SU18_9ACTN</name>
<dbReference type="RefSeq" id="WP_396686026.1">
    <property type="nucleotide sequence ID" value="NZ_JBIRPU010000056.1"/>
</dbReference>
<dbReference type="InterPro" id="IPR014030">
    <property type="entry name" value="Ketoacyl_synth_N"/>
</dbReference>
<feature type="active site" description="Proton donor; for dehydratase activity" evidence="5">
    <location>
        <position position="1964"/>
    </location>
</feature>
<gene>
    <name evidence="10" type="ORF">ACH4OY_31790</name>
</gene>
<evidence type="ECO:0000256" key="6">
    <source>
        <dbReference type="SAM" id="MobiDB-lite"/>
    </source>
</evidence>
<dbReference type="SUPFAM" id="SSF55048">
    <property type="entry name" value="Probable ACP-binding domain of malonyl-CoA ACP transacylase"/>
    <property type="match status" value="2"/>
</dbReference>
<evidence type="ECO:0000313" key="11">
    <source>
        <dbReference type="Proteomes" id="UP001611075"/>
    </source>
</evidence>
<dbReference type="InterPro" id="IPR036736">
    <property type="entry name" value="ACP-like_sf"/>
</dbReference>
<dbReference type="InterPro" id="IPR049551">
    <property type="entry name" value="PKS_DH_C"/>
</dbReference>
<dbReference type="CDD" id="cd08956">
    <property type="entry name" value="KR_3_FAS_SDR_x"/>
    <property type="match status" value="1"/>
</dbReference>
<dbReference type="InterPro" id="IPR009081">
    <property type="entry name" value="PP-bd_ACP"/>
</dbReference>
<dbReference type="Pfam" id="PF00550">
    <property type="entry name" value="PP-binding"/>
    <property type="match status" value="2"/>
</dbReference>
<feature type="domain" description="Carrier" evidence="7">
    <location>
        <begin position="2527"/>
        <end position="2602"/>
    </location>
</feature>
<dbReference type="InterPro" id="IPR014043">
    <property type="entry name" value="Acyl_transferase_dom"/>
</dbReference>
<dbReference type="Pfam" id="PF16197">
    <property type="entry name" value="KAsynt_C_assoc"/>
    <property type="match status" value="2"/>
</dbReference>
<comment type="caution">
    <text evidence="5">Lacks conserved residue(s) required for the propagation of feature annotation.</text>
</comment>
<dbReference type="InterPro" id="IPR036291">
    <property type="entry name" value="NAD(P)-bd_dom_sf"/>
</dbReference>
<feature type="region of interest" description="Disordered" evidence="6">
    <location>
        <begin position="1859"/>
        <end position="1880"/>
    </location>
</feature>
<dbReference type="Pfam" id="PF02801">
    <property type="entry name" value="Ketoacyl-synt_C"/>
    <property type="match status" value="2"/>
</dbReference>
<feature type="domain" description="Carrier" evidence="7">
    <location>
        <begin position="769"/>
        <end position="844"/>
    </location>
</feature>
<accession>A0ABW7SU18</accession>
<dbReference type="PROSITE" id="PS00012">
    <property type="entry name" value="PHOSPHOPANTETHEINE"/>
    <property type="match status" value="2"/>
</dbReference>
<dbReference type="InterPro" id="IPR020807">
    <property type="entry name" value="PKS_DH"/>
</dbReference>
<dbReference type="InterPro" id="IPR032821">
    <property type="entry name" value="PKS_assoc"/>
</dbReference>
<dbReference type="Gene3D" id="3.10.129.110">
    <property type="entry name" value="Polyketide synthase dehydratase"/>
    <property type="match status" value="2"/>
</dbReference>
<dbReference type="Proteomes" id="UP001611075">
    <property type="component" value="Unassembled WGS sequence"/>
</dbReference>
<dbReference type="InterPro" id="IPR020841">
    <property type="entry name" value="PKS_Beta-ketoAc_synthase_dom"/>
</dbReference>
<keyword evidence="11" id="KW-1185">Reference proteome</keyword>
<dbReference type="PROSITE" id="PS00606">
    <property type="entry name" value="KS3_1"/>
    <property type="match status" value="2"/>
</dbReference>
<dbReference type="SMART" id="SM00825">
    <property type="entry name" value="PKS_KS"/>
    <property type="match status" value="2"/>
</dbReference>
<evidence type="ECO:0000256" key="2">
    <source>
        <dbReference type="ARBA" id="ARBA00022553"/>
    </source>
</evidence>
<dbReference type="InterPro" id="IPR049900">
    <property type="entry name" value="PKS_mFAS_DH"/>
</dbReference>
<dbReference type="Gene3D" id="3.30.70.3290">
    <property type="match status" value="3"/>
</dbReference>
<feature type="domain" description="PKS/mFAS DH" evidence="9">
    <location>
        <begin position="1767"/>
        <end position="2041"/>
    </location>
</feature>
<dbReference type="InterPro" id="IPR016039">
    <property type="entry name" value="Thiolase-like"/>
</dbReference>
<dbReference type="SUPFAM" id="SSF53901">
    <property type="entry name" value="Thiolase-like"/>
    <property type="match status" value="2"/>
</dbReference>
<keyword evidence="3" id="KW-0808">Transferase</keyword>
<dbReference type="SMART" id="SM00823">
    <property type="entry name" value="PKS_PP"/>
    <property type="match status" value="2"/>
</dbReference>
<dbReference type="SMART" id="SM00822">
    <property type="entry name" value="PKS_KR"/>
    <property type="match status" value="2"/>
</dbReference>
<dbReference type="PROSITE" id="PS50075">
    <property type="entry name" value="CARRIER"/>
    <property type="match status" value="2"/>
</dbReference>
<dbReference type="InterPro" id="IPR018201">
    <property type="entry name" value="Ketoacyl_synth_AS"/>
</dbReference>
<dbReference type="Pfam" id="PF14765">
    <property type="entry name" value="PS-DH"/>
    <property type="match status" value="1"/>
</dbReference>
<dbReference type="Gene3D" id="3.40.50.720">
    <property type="entry name" value="NAD(P)-binding Rossmann-like Domain"/>
    <property type="match status" value="2"/>
</dbReference>
<feature type="domain" description="Ketosynthase family 3 (KS3)" evidence="8">
    <location>
        <begin position="863"/>
        <end position="1287"/>
    </location>
</feature>
<reference evidence="10 11" key="1">
    <citation type="submission" date="2024-10" db="EMBL/GenBank/DDBJ databases">
        <title>The Natural Products Discovery Center: Release of the First 8490 Sequenced Strains for Exploring Actinobacteria Biosynthetic Diversity.</title>
        <authorList>
            <person name="Kalkreuter E."/>
            <person name="Kautsar S.A."/>
            <person name="Yang D."/>
            <person name="Bader C.D."/>
            <person name="Teijaro C.N."/>
            <person name="Fluegel L."/>
            <person name="Davis C.M."/>
            <person name="Simpson J.R."/>
            <person name="Lauterbach L."/>
            <person name="Steele A.D."/>
            <person name="Gui C."/>
            <person name="Meng S."/>
            <person name="Li G."/>
            <person name="Viehrig K."/>
            <person name="Ye F."/>
            <person name="Su P."/>
            <person name="Kiefer A.F."/>
            <person name="Nichols A."/>
            <person name="Cepeda A.J."/>
            <person name="Yan W."/>
            <person name="Fan B."/>
            <person name="Jiang Y."/>
            <person name="Adhikari A."/>
            <person name="Zheng C.-J."/>
            <person name="Schuster L."/>
            <person name="Cowan T.M."/>
            <person name="Smanski M.J."/>
            <person name="Chevrette M.G."/>
            <person name="De Carvalho L.P.S."/>
            <person name="Shen B."/>
        </authorList>
    </citation>
    <scope>NUCLEOTIDE SEQUENCE [LARGE SCALE GENOMIC DNA]</scope>
    <source>
        <strain evidence="10 11">NPDC021253</strain>
    </source>
</reference>
<dbReference type="SUPFAM" id="SSF52151">
    <property type="entry name" value="FabD/lysophospholipase-like"/>
    <property type="match status" value="3"/>
</dbReference>
<evidence type="ECO:0000256" key="5">
    <source>
        <dbReference type="PROSITE-ProRule" id="PRU01363"/>
    </source>
</evidence>
<dbReference type="Gene3D" id="1.10.1200.10">
    <property type="entry name" value="ACP-like"/>
    <property type="match status" value="2"/>
</dbReference>
<organism evidence="10 11">
    <name type="scientific">Micromonospora rubida</name>
    <dbReference type="NCBI Taxonomy" id="2697657"/>
    <lineage>
        <taxon>Bacteria</taxon>
        <taxon>Bacillati</taxon>
        <taxon>Actinomycetota</taxon>
        <taxon>Actinomycetes</taxon>
        <taxon>Micromonosporales</taxon>
        <taxon>Micromonosporaceae</taxon>
        <taxon>Micromonospora</taxon>
    </lineage>
</organism>
<dbReference type="PANTHER" id="PTHR43775:SF51">
    <property type="entry name" value="INACTIVE PHENOLPHTHIOCEROL SYNTHESIS POLYKETIDE SYNTHASE TYPE I PKS1-RELATED"/>
    <property type="match status" value="1"/>
</dbReference>
<feature type="active site" description="Proton acceptor; for dehydratase activity" evidence="5">
    <location>
        <position position="1799"/>
    </location>
</feature>
<dbReference type="InterPro" id="IPR041618">
    <property type="entry name" value="PKS_DE"/>
</dbReference>
<dbReference type="CDD" id="cd08952">
    <property type="entry name" value="KR_1_SDR_x"/>
    <property type="match status" value="1"/>
</dbReference>
<sequence length="3577" mass="369489">MNGPSSVVVSGAVDALDEVERVWRDRGVRTRRLAVSHAFHSPLMEPMLAEFRAVLAGLTFAAPRLPVVSNLTGAIADDEMRTPGYWVRHVREAVRFADGITALRAAGVDTFLEIGPRSVLTAMTQDVLGPQPVDPAADDATPVVAVPALRADRPEARALLAALAELHVNGAAVDWSRMFADTGATTVGLPTYAFQRQRYWPEQLPASGTGPVSPDVIDVEFWSAVERSDVAALAAQLGDDGADVLAPALPVLSSWRRARLRDAVVDGWSYRVVWKRAATPAAAAPVGDWLLLEPAGDPAAAQWADALTAALGAAGGTVHRLPVDPLTARDELAARLAELPADRRFAAAVSLLGLLDRPHPDHPAVSTGTAATATLTQALHDADVALPVWTLTRGAVGTGDADGVRSVAQGGLWGLARVAGLEHPQLWGGLADLPERPDAAGWDRLVGVLAGAGDEDQIAVRPSGVFVRRLVRADPAGVGTLERWQPSGTVLITGGTGALGAHVARWVAANGAAHVVLTSRRGERAPGAAELRDELAGLGARVSLVACDAADRAQVEAVLRDIDADDAPLTAVVHAAGVGQLARLVDTDLAALAAVLDGKIAGAVHLDELLGDRPLDAFVLFSSIAGIWGSGGQAAYAAGNAFLDALAERRRAYGLAATAVAWGPWADGGMASGEGQELLARRGLTAMSPAQAVYALRSAVGRSTPSLTVADVDWSLFTPAFAAARPRPLLDDIAEARDALRTTDEEPDGGAGGGLRQQLLTLPRAEQDRHLTDLVRTVAATVLGHTGPELVKANRAFKELGFDSLTAVELRNRLGAATGLSLPTTLVFDYPNPAALADHLSSALRLHEVDTVTTWGPAGPVDDDPIVIVGMSCRYPGGVASPGELWDLVATGRDGISGFPEDRNWDIARLLAVDAEGRPVSHTREGGFVPGATGFDPGFFGISPREALAMDPQQRLLLEASWEALEQAGVDPDRLRGSRTGVFVGASPSGYGTTDTPEELAGYQLTGGAHSVISGRVSYTLGLEGPAVTVDTACSSSLVAVHLAAQALRGGECDLALAGGVTVMVTPGAFVEFSRQGGLAPDGRCKSFAASADGTGWSEGVGVLLVQRLSDARRQGRQVLAVLAGSAVNSDGASNGLTAPNGPAQQRVIRAALANARLTVADVDAVEAHGTGTVLGDPIEAQAVLATYGQDRPADRPLFLGSIKSNIGHAQAAAGVAGIIKMIMAMRHGLLPSTLHLDEPTPHVDWSAGAVSLLTEARPWPEVDRPRRAAVSSFGISGTNVHLILEQPPAPPAGDEADAEEPTPTAARSLAPVLLSARDGAALAAQADRWAAWLTADEDLRPLDVALSSVVSRATLDERAVIAATDRDDLLAALTALAAGDPSGVVVTGAAGQRGQLALLFSGQGAQRAGMGRELAEAFPVFAAALDEVCGHLDPLLPRPLREVLFAAEGSVEAGLLGQTVFTQAGLFAVEVALFRLVESFGVVPDFVAGHSVGEITAAYVAGVLSLADACALVAARGRLMQVLPAGGGMLAVAADEAAVAESIAGLTDRVGIAAVNGPSAVVVSGAVDALDEVEQAWRGRGVRTRRLVVSHAFHSPLMEPMLAEFRTVLAGLTFAAPLLPVVSNVTGALAGGDELCTPEYWVRHVGEAVRFADGVTALRAAGVDTFLEVGPQSVLTAMAADILLAGDGVLAVAAQRKDRPEAHALLAALAELHVHGVPVTWSQWFADTGATRVDLPTYAFQHQRYWLSPVGQAADVSGAGLGVARHPLLGATVSVAGEDMVVLTGRLSLSSHPWLGDHVVSGAVVVPGTALLDLVVRAGDEVGASRVRDLTVLAPLVLPAGGGGMRVQVRVGPADATGARPVTVHSQSEEDPEAGWTRHADGVVGLPTTEEPTVGAWPPAGAAEVDLTGWYAAVAGHGLAYGPVFQGLRRAWTADGTVYAEVALPDTVVGDPAGFGVHPALLDAALHPVGLLPAETAGDGPRVPFSFEGVQVHTIGARTLRVRLTASGSSVRLVAVDEAGTPVVSVDSLTLREMSTAGTPNQANRSLFEVSWQPEQVTPADAGYGWAVLGGDATDGAALTPAYPDVAAAVRAVTGATAPAPAALLLPVPTATDADVPDADVPDAVRAATLAVLREAQGWLAADALADCRLVIVTRGAVAAHPDDRVTDVTGAAVWGLLRSAQSEHPGRIVLADLEPDADLGPELLALLAGFAADPGAGGQLAVRAGTAYVPRLARAAGGSQAAPVVGAGTVLVTGGTGSLGALVAEHLVTAYGVRSLVLASRQGPAARGAADLVERLTGLGAAVQIATADVTDRTQVDALVRRITADGRLAGVVHTAGVLDDGVVTGITADGLADVLAPKVTAGWWLHEATAELDLDLFVLFSSIAGVLGSPGQAAYAAGNAFLDALAQLRAQRGLPAVSLAWGMWDTDGMASSINDTDRARVSRAGLTPMTAPVGLGLWDAALAHGGAALVPALVDLPAMRAQTAAGRVPPMLRTLIGSTAGRRRPAAGGWADRLAGLDPQEARTQVALLVRGLIAQVLGHSGADQVPADRAFRELGFDSLTAVELRNRINTATGLRLTSTLVFDYPTPGALSDHLYEQLSGQVAEQRDAVANTNVDEPIAIVGMACRYPGGVTSPEQLWQLVATGADGIGEFPTDRGWDLDRIFHPDPDNPGTSYTRHGGFLYGAAEFDPAFFGISPREAVAMDPQQRLLLEASWESFESAGLDPVRLRGSRTGVFAGLMYHDYASQVQELPEGVGGYIGTGTSGSVLSGRVAYTFGLEGPAVTVDTACSSSLVALHLAVQALRSGECDLALAGGVTVMATPGTFIEFSRQRGLSQDGRCKSFAGSADGTGWSEGVGVLLVQRLSDARREGRRILAVVRGTAVNQDGASNGLTAPNGPSQQRVIRQALANARLTTTDVDAVEAHGTGTTLGDPIEAQALLATYGQDRPAGSPLWLGSIKSNIGHTQAAAGVAGVIKMIMAMRHGTMPRTLHVDEPSPHIDWSAGAVELLTEAREWPAPGRPRRAAVSSFGVSGTNAHVIIEQPPTETRTEPADDAVPPLVPVLLSARTEAAVAAQADRWAHWLAAGEPPRPADVAWSSLVSRSTLEHRAVVTAADRDELLAGLRALAAGSPTGAVVTGTGAARGPLAVLFSGQGAQRAGMGRELAEAFPVFAAALDEVCGYLDPLLPRPLREVLFAAEGSVEAGLLGQTVFTQAGLFAVEVALFRLVESFGVVPDFVAGHSVGEITAAYVAGVLSLADACALVAARGRLMQALPAGGGMLAVNASEAEVLPTLDGLTDRVGVAAVNGPSAVVVSGAVDALDELEQVWTGRGVRTRRLAVSHAFHSPLMEPMLDDFRAVLEALTFRAPLLPVVSNLTGTVVDPQEITRPDYWVRHVRATVRYADGITALRDAGVDTFLEVGPQSVLTAMNAELLAEGTLTLATQRRDRPAPQALLHALAELHVHGVPVTWQQWYAGARPTLVDLPTYAFQHERYWLGAGRPRVGDVSGAGLGVADHPLLGAAVTVAGEDVVVLTGRLSVSTHGWLADHVVGGVVVVPGTALVELAVRAGDEVGAS</sequence>
<evidence type="ECO:0000256" key="4">
    <source>
        <dbReference type="ARBA" id="ARBA00023315"/>
    </source>
</evidence>
<dbReference type="Pfam" id="PF18369">
    <property type="entry name" value="PKS_DE"/>
    <property type="match status" value="1"/>
</dbReference>
<dbReference type="InterPro" id="IPR016036">
    <property type="entry name" value="Malonyl_transacylase_ACP-bd"/>
</dbReference>
<dbReference type="InterPro" id="IPR014031">
    <property type="entry name" value="Ketoacyl_synth_C"/>
</dbReference>
<dbReference type="InterPro" id="IPR049552">
    <property type="entry name" value="PKS_DH_N"/>
</dbReference>
<dbReference type="SMART" id="SM00826">
    <property type="entry name" value="PKS_DH"/>
    <property type="match status" value="1"/>
</dbReference>
<feature type="region of interest" description="N-terminal hotdog fold" evidence="5">
    <location>
        <begin position="1767"/>
        <end position="1892"/>
    </location>
</feature>
<feature type="domain" description="Ketosynthase family 3 (KS3)" evidence="8">
    <location>
        <begin position="2619"/>
        <end position="3045"/>
    </location>
</feature>
<evidence type="ECO:0000259" key="9">
    <source>
        <dbReference type="PROSITE" id="PS52019"/>
    </source>
</evidence>
<dbReference type="Pfam" id="PF08659">
    <property type="entry name" value="KR"/>
    <property type="match status" value="2"/>
</dbReference>
<comment type="caution">
    <text evidence="10">The sequence shown here is derived from an EMBL/GenBank/DDBJ whole genome shotgun (WGS) entry which is preliminary data.</text>
</comment>
<dbReference type="PANTHER" id="PTHR43775">
    <property type="entry name" value="FATTY ACID SYNTHASE"/>
    <property type="match status" value="1"/>
</dbReference>
<dbReference type="SUPFAM" id="SSF51735">
    <property type="entry name" value="NAD(P)-binding Rossmann-fold domains"/>
    <property type="match status" value="4"/>
</dbReference>
<evidence type="ECO:0000256" key="3">
    <source>
        <dbReference type="ARBA" id="ARBA00022679"/>
    </source>
</evidence>
<feature type="non-terminal residue" evidence="10">
    <location>
        <position position="3577"/>
    </location>
</feature>
<keyword evidence="2" id="KW-0597">Phosphoprotein</keyword>
<dbReference type="Pfam" id="PF00698">
    <property type="entry name" value="Acyl_transf_1"/>
    <property type="match status" value="3"/>
</dbReference>
<keyword evidence="1" id="KW-0596">Phosphopantetheine</keyword>
<dbReference type="Gene3D" id="3.40.366.10">
    <property type="entry name" value="Malonyl-Coenzyme A Acyl Carrier Protein, domain 2"/>
    <property type="match status" value="3"/>
</dbReference>
<evidence type="ECO:0000259" key="8">
    <source>
        <dbReference type="PROSITE" id="PS52004"/>
    </source>
</evidence>
<feature type="region of interest" description="C-terminal hotdog fold" evidence="5">
    <location>
        <begin position="1903"/>
        <end position="2041"/>
    </location>
</feature>
<evidence type="ECO:0000256" key="1">
    <source>
        <dbReference type="ARBA" id="ARBA00022450"/>
    </source>
</evidence>